<organism evidence="5 6">
    <name type="scientific">Terrapene triunguis</name>
    <name type="common">Three-toed box turtle</name>
    <dbReference type="NCBI Taxonomy" id="2587831"/>
    <lineage>
        <taxon>Eukaryota</taxon>
        <taxon>Metazoa</taxon>
        <taxon>Chordata</taxon>
        <taxon>Craniata</taxon>
        <taxon>Vertebrata</taxon>
        <taxon>Euteleostomi</taxon>
        <taxon>Archelosauria</taxon>
        <taxon>Testudinata</taxon>
        <taxon>Testudines</taxon>
        <taxon>Cryptodira</taxon>
        <taxon>Durocryptodira</taxon>
        <taxon>Testudinoidea</taxon>
        <taxon>Emydidae</taxon>
        <taxon>Terrapene</taxon>
    </lineage>
</organism>
<dbReference type="Pfam" id="PF00622">
    <property type="entry name" value="SPRY"/>
    <property type="match status" value="1"/>
</dbReference>
<comment type="similarity">
    <text evidence="1">Belongs to the immunoglobulin superfamily. BTN/MOG family.</text>
</comment>
<dbReference type="SMART" id="SM00409">
    <property type="entry name" value="IG"/>
    <property type="match status" value="1"/>
</dbReference>
<evidence type="ECO:0000256" key="2">
    <source>
        <dbReference type="ARBA" id="ARBA00023157"/>
    </source>
</evidence>
<dbReference type="GeneTree" id="ENSGT00940000153527"/>
<dbReference type="Gene3D" id="2.60.40.10">
    <property type="entry name" value="Immunoglobulins"/>
    <property type="match status" value="1"/>
</dbReference>
<keyword evidence="2" id="KW-1015">Disulfide bond</keyword>
<dbReference type="Ensembl" id="ENSTMTT00000020245.1">
    <property type="protein sequence ID" value="ENSTMTP00000019558.1"/>
    <property type="gene ID" value="ENSTMTG00000014359.1"/>
</dbReference>
<dbReference type="InterPro" id="IPR003877">
    <property type="entry name" value="SPRY_dom"/>
</dbReference>
<evidence type="ECO:0000313" key="6">
    <source>
        <dbReference type="Proteomes" id="UP000472274"/>
    </source>
</evidence>
<evidence type="ECO:0000259" key="4">
    <source>
        <dbReference type="PROSITE" id="PS50835"/>
    </source>
</evidence>
<dbReference type="FunFam" id="2.60.120.920:FF:000004">
    <property type="entry name" value="Butyrophilin subfamily 1 member A1"/>
    <property type="match status" value="1"/>
</dbReference>
<sequence length="404" mass="45846">PTPGSSLANLLDMTFISNPHFPLSLFYFCPGAAQFTVIGPSDPVIAIVGQETVLSCHLSPRMSAVNMEVRWFRSEFSSFVHWYHDGKDQYEMQMPEYRGRTELLKAGLTDGNVALRIFNIRHSDEGLYHCFVQDDTFDEVAVLELQVAEFLCMGSKRVYYCVWAQQPVNVTLDPDTAHPQLILSEDRKSVRWRDTWQDLPDNPKRFDTEFCVLGCEGFTSGRHCWEVEVGDGQYWAVGVARESVRRKGWINQSPEGGIWAVWRWQSQFQTLTSPDIRLPLNRVLSRIRVCLDCDQGQVTFFDVGNEAPIFTFLPASVTEERIRYPTEDPEIGLSSLILPSLYDSEGLLLLPCHLHDPVGSVVSLDCQTIESSEWLLYLNQSHYPKDCAACLSLSSTVGGIRTTW</sequence>
<dbReference type="InParanoid" id="A0A674JFZ8"/>
<dbReference type="InterPro" id="IPR001870">
    <property type="entry name" value="B30.2/SPRY"/>
</dbReference>
<dbReference type="PRINTS" id="PR01407">
    <property type="entry name" value="BUTYPHLNCDUF"/>
</dbReference>
<dbReference type="InterPro" id="IPR013106">
    <property type="entry name" value="Ig_V-set"/>
</dbReference>
<evidence type="ECO:0008006" key="7">
    <source>
        <dbReference type="Google" id="ProtNLM"/>
    </source>
</evidence>
<evidence type="ECO:0000259" key="3">
    <source>
        <dbReference type="PROSITE" id="PS50188"/>
    </source>
</evidence>
<evidence type="ECO:0000256" key="1">
    <source>
        <dbReference type="ARBA" id="ARBA00007591"/>
    </source>
</evidence>
<dbReference type="PROSITE" id="PS50188">
    <property type="entry name" value="B302_SPRY"/>
    <property type="match status" value="1"/>
</dbReference>
<dbReference type="InterPro" id="IPR013783">
    <property type="entry name" value="Ig-like_fold"/>
</dbReference>
<evidence type="ECO:0000313" key="5">
    <source>
        <dbReference type="Ensembl" id="ENSTMTP00000019558.1"/>
    </source>
</evidence>
<dbReference type="InterPro" id="IPR003879">
    <property type="entry name" value="Butyrophylin_SPRY"/>
</dbReference>
<dbReference type="SMART" id="SM00589">
    <property type="entry name" value="PRY"/>
    <property type="match status" value="1"/>
</dbReference>
<dbReference type="Gene3D" id="2.60.120.920">
    <property type="match status" value="1"/>
</dbReference>
<dbReference type="AlphaFoldDB" id="A0A674JFZ8"/>
<dbReference type="CDD" id="cd05713">
    <property type="entry name" value="IgV_MOG_like"/>
    <property type="match status" value="1"/>
</dbReference>
<protein>
    <recommendedName>
        <fullName evidence="7">Butyrophilin subfamily 1 member A1-like</fullName>
    </recommendedName>
</protein>
<dbReference type="Proteomes" id="UP000472274">
    <property type="component" value="Unplaced"/>
</dbReference>
<dbReference type="InterPro" id="IPR013320">
    <property type="entry name" value="ConA-like_dom_sf"/>
</dbReference>
<reference evidence="5" key="2">
    <citation type="submission" date="2025-09" db="UniProtKB">
        <authorList>
            <consortium name="Ensembl"/>
        </authorList>
    </citation>
    <scope>IDENTIFICATION</scope>
</reference>
<dbReference type="PROSITE" id="PS50835">
    <property type="entry name" value="IG_LIKE"/>
    <property type="match status" value="1"/>
</dbReference>
<dbReference type="InterPro" id="IPR036179">
    <property type="entry name" value="Ig-like_dom_sf"/>
</dbReference>
<dbReference type="SMART" id="SM00449">
    <property type="entry name" value="SPRY"/>
    <property type="match status" value="1"/>
</dbReference>
<dbReference type="InterPro" id="IPR043136">
    <property type="entry name" value="B30.2/SPRY_sf"/>
</dbReference>
<dbReference type="SUPFAM" id="SSF48726">
    <property type="entry name" value="Immunoglobulin"/>
    <property type="match status" value="1"/>
</dbReference>
<proteinExistence type="inferred from homology"/>
<dbReference type="Pfam" id="PF07686">
    <property type="entry name" value="V-set"/>
    <property type="match status" value="1"/>
</dbReference>
<dbReference type="SMART" id="SM00406">
    <property type="entry name" value="IGv"/>
    <property type="match status" value="1"/>
</dbReference>
<keyword evidence="6" id="KW-1185">Reference proteome</keyword>
<reference evidence="5" key="1">
    <citation type="submission" date="2025-08" db="UniProtKB">
        <authorList>
            <consortium name="Ensembl"/>
        </authorList>
    </citation>
    <scope>IDENTIFICATION</scope>
</reference>
<dbReference type="InterPro" id="IPR003599">
    <property type="entry name" value="Ig_sub"/>
</dbReference>
<feature type="domain" description="B30.2/SPRY" evidence="3">
    <location>
        <begin position="150"/>
        <end position="347"/>
    </location>
</feature>
<name>A0A674JFZ8_9SAUR</name>
<dbReference type="FunFam" id="2.60.40.10:FF:000208">
    <property type="entry name" value="Butyrophilin subfamily 1 member A1"/>
    <property type="match status" value="1"/>
</dbReference>
<dbReference type="InterPro" id="IPR050143">
    <property type="entry name" value="TRIM/RBCC"/>
</dbReference>
<feature type="domain" description="Ig-like" evidence="4">
    <location>
        <begin position="30"/>
        <end position="148"/>
    </location>
</feature>
<dbReference type="Pfam" id="PF13765">
    <property type="entry name" value="PRY"/>
    <property type="match status" value="1"/>
</dbReference>
<dbReference type="SUPFAM" id="SSF49899">
    <property type="entry name" value="Concanavalin A-like lectins/glucanases"/>
    <property type="match status" value="1"/>
</dbReference>
<accession>A0A674JFZ8</accession>
<dbReference type="InterPro" id="IPR007110">
    <property type="entry name" value="Ig-like_dom"/>
</dbReference>
<dbReference type="PANTHER" id="PTHR24103">
    <property type="entry name" value="E3 UBIQUITIN-PROTEIN LIGASE TRIM"/>
    <property type="match status" value="1"/>
</dbReference>
<dbReference type="InterPro" id="IPR006574">
    <property type="entry name" value="PRY"/>
</dbReference>
<dbReference type="CDD" id="cd12888">
    <property type="entry name" value="SPRY_PRY_TRIM7_like"/>
    <property type="match status" value="1"/>
</dbReference>